<feature type="domain" description="Fibronectin type-III" evidence="14">
    <location>
        <begin position="1034"/>
        <end position="1169"/>
    </location>
</feature>
<evidence type="ECO:0000259" key="14">
    <source>
        <dbReference type="PROSITE" id="PS50853"/>
    </source>
</evidence>
<dbReference type="InterPro" id="IPR003961">
    <property type="entry name" value="FN3_dom"/>
</dbReference>
<feature type="signal peptide" evidence="12">
    <location>
        <begin position="1"/>
        <end position="32"/>
    </location>
</feature>
<feature type="region of interest" description="Disordered" evidence="10">
    <location>
        <begin position="1156"/>
        <end position="1180"/>
    </location>
</feature>
<dbReference type="SUPFAM" id="SSF48726">
    <property type="entry name" value="Immunoglobulin"/>
    <property type="match status" value="9"/>
</dbReference>
<organism evidence="15 16">
    <name type="scientific">Dermatophagoides pteronyssinus</name>
    <name type="common">European house dust mite</name>
    <dbReference type="NCBI Taxonomy" id="6956"/>
    <lineage>
        <taxon>Eukaryota</taxon>
        <taxon>Metazoa</taxon>
        <taxon>Ecdysozoa</taxon>
        <taxon>Arthropoda</taxon>
        <taxon>Chelicerata</taxon>
        <taxon>Arachnida</taxon>
        <taxon>Acari</taxon>
        <taxon>Acariformes</taxon>
        <taxon>Sarcoptiformes</taxon>
        <taxon>Astigmata</taxon>
        <taxon>Psoroptidia</taxon>
        <taxon>Analgoidea</taxon>
        <taxon>Pyroglyphidae</taxon>
        <taxon>Dermatophagoidinae</taxon>
        <taxon>Dermatophagoides</taxon>
    </lineage>
</organism>
<dbReference type="GO" id="GO:0098632">
    <property type="term" value="F:cell-cell adhesion mediator activity"/>
    <property type="evidence" value="ECO:0007669"/>
    <property type="project" value="TreeGrafter"/>
</dbReference>
<reference evidence="16" key="1">
    <citation type="submission" date="2025-08" db="UniProtKB">
        <authorList>
            <consortium name="RefSeq"/>
        </authorList>
    </citation>
    <scope>IDENTIFICATION</scope>
    <source>
        <strain evidence="16">Airmid</strain>
    </source>
</reference>
<feature type="domain" description="Fibronectin type-III" evidence="14">
    <location>
        <begin position="1174"/>
        <end position="1308"/>
    </location>
</feature>
<evidence type="ECO:0000313" key="16">
    <source>
        <dbReference type="RefSeq" id="XP_027199773.1"/>
    </source>
</evidence>
<evidence type="ECO:0000256" key="9">
    <source>
        <dbReference type="ARBA" id="ARBA00023319"/>
    </source>
</evidence>
<feature type="domain" description="Ig-like" evidence="13">
    <location>
        <begin position="573"/>
        <end position="675"/>
    </location>
</feature>
<feature type="domain" description="Ig-like" evidence="13">
    <location>
        <begin position="806"/>
        <end position="911"/>
    </location>
</feature>
<keyword evidence="6 11" id="KW-1133">Transmembrane helix</keyword>
<keyword evidence="15" id="KW-1185">Reference proteome</keyword>
<dbReference type="InterPro" id="IPR036179">
    <property type="entry name" value="Ig-like_dom_sf"/>
</dbReference>
<dbReference type="SMART" id="SM00409">
    <property type="entry name" value="IG"/>
    <property type="match status" value="9"/>
</dbReference>
<gene>
    <name evidence="16" type="primary">LOC113793897</name>
</gene>
<dbReference type="Pfam" id="PF00041">
    <property type="entry name" value="fn3"/>
    <property type="match status" value="2"/>
</dbReference>
<dbReference type="Pfam" id="PF13927">
    <property type="entry name" value="Ig_3"/>
    <property type="match status" value="3"/>
</dbReference>
<feature type="compositionally biased region" description="Polar residues" evidence="10">
    <location>
        <begin position="1156"/>
        <end position="1165"/>
    </location>
</feature>
<evidence type="ECO:0000256" key="6">
    <source>
        <dbReference type="ARBA" id="ARBA00022989"/>
    </source>
</evidence>
<dbReference type="GO" id="GO:0030424">
    <property type="term" value="C:axon"/>
    <property type="evidence" value="ECO:0007669"/>
    <property type="project" value="TreeGrafter"/>
</dbReference>
<evidence type="ECO:0000256" key="3">
    <source>
        <dbReference type="ARBA" id="ARBA00022729"/>
    </source>
</evidence>
<dbReference type="InterPro" id="IPR003599">
    <property type="entry name" value="Ig_sub"/>
</dbReference>
<feature type="domain" description="Ig-like" evidence="13">
    <location>
        <begin position="706"/>
        <end position="803"/>
    </location>
</feature>
<name>A0A6P6Y2Q6_DERPT</name>
<dbReference type="InterPro" id="IPR013783">
    <property type="entry name" value="Ig-like_fold"/>
</dbReference>
<dbReference type="CDD" id="cd00096">
    <property type="entry name" value="Ig"/>
    <property type="match status" value="1"/>
</dbReference>
<evidence type="ECO:0000259" key="13">
    <source>
        <dbReference type="PROSITE" id="PS50835"/>
    </source>
</evidence>
<dbReference type="KEGG" id="dpte:113793897"/>
<evidence type="ECO:0000256" key="2">
    <source>
        <dbReference type="ARBA" id="ARBA00022692"/>
    </source>
</evidence>
<dbReference type="FunFam" id="2.60.40.10:FF:000017">
    <property type="entry name" value="Down syndrome cell adhesion molecule b"/>
    <property type="match status" value="1"/>
</dbReference>
<dbReference type="RefSeq" id="XP_027199773.1">
    <property type="nucleotide sequence ID" value="XM_027343972.1"/>
</dbReference>
<feature type="region of interest" description="Disordered" evidence="10">
    <location>
        <begin position="1752"/>
        <end position="1777"/>
    </location>
</feature>
<feature type="chain" id="PRO_5028310524" evidence="12">
    <location>
        <begin position="33"/>
        <end position="1854"/>
    </location>
</feature>
<dbReference type="PROSITE" id="PS50835">
    <property type="entry name" value="IG_LIKE"/>
    <property type="match status" value="9"/>
</dbReference>
<dbReference type="SMART" id="SM00060">
    <property type="entry name" value="FN3"/>
    <property type="match status" value="4"/>
</dbReference>
<feature type="domain" description="Ig-like" evidence="13">
    <location>
        <begin position="922"/>
        <end position="1015"/>
    </location>
</feature>
<sequence>MMMMLSIRLRQLLYVMILLLSLSLQQSSIVMASIIDTSSSGGGGGLGVEKLSSQQQLLSPIFIDEPPSRISFANSTGTVISCSATSSISSVKIWWINADSQTIVQEITGIRYIRPNGQLVFPPFDLDQYRQDVHSTTYRCMASNTFSTIRSRDCQLRAVVHQSFKLQVYDEFVIKENTAIMRCHIPSIVRDYVRIVAWLRDDHQILVTASHNPHSGRYTLLSTGELLIRNVTFQDSGFYRCQIRHQLTDELRTSDESGRLIVTEPHNGVAPRIWTHTTVICDLNTICELICIAQSWPLSSYRWYRETETGVYMAANLYDVDIVDDDNNNNGGDGHRMIFRPTKSTHNGQWICLANNSLAEEKAIIRVQVRSPLQVNIEPGRQVQVDAGNPVTFNCSVIGGPPNRPPSWYFNGKNMLNIFREHIRDQRIRLIEPNILHISAVRRQDVGAYQCVIQSEQDESHAIVELKLGDVAPMLLETFPERQVIEPNSAISIRCIVIGTPLPQLRWYLDGQPIPPNLSRFRTGDHVTNEGKVVSFVNITNIRVIDGGQYQCVAENDVGRVAYDGLVLVNGGPNLRQSSFWGTTQQKQHSHQHHHNNVSVVANMDAIIRCPIIGYPIESIEWEHNQNRLPINHRQSIEPIIDGYGGILRIKSVHSFQDSGDYICTVRMATNNNIDDGQSKSNSRSKQQQQQSLLKGNVQLNIHYAPKIDRNSLPERIKTKQGDRIKLMCSVIEGDQPIEIEWFRGSGTMKSLVRQTDQISIQNGDEYSLLTFKMVAITDSDKWTCRARNAYASDNSTIEIIVNVPPKWIHEPKNSKVILGHSLTINCQADGYPKPKIVWKKATLLSNEMNFDQQQQQKTISQTNNNDFRDILSSYRYQVFSNGSLYLQETEIIDTGLYMCQISNGIGTDLSKVIQIQVQQPPRVEQKFQTETVIKGQTASIQCRSDGDPILMAEWKRDMQSIVIQQQQQQPASSQQQHYVIKEDQSQSQNSIISYLEIIDTNRLDSALFTCTITNPFGTDICNIQLIVQEVPEPPRDITVTEITSRTIKLKWKPSFAGNSAIIGFIVQFNAKCFNHQHSINNNDNNLPIMMINKNLIDKTIDDNNDDTTTNGGGGGQTWKELYINDANIQSFILRELYPWCTYELQMKAQNSIGLSEPSQSVTFKTSEEMPGGPPKDVSVEPLSSNSLKIKWRPPDPLLQFGQIKGYYIGYRIISSNGDINGNGGSNSRRISTDSSSSLSLLNEQQYSYKNVEANLIETINNNGVGAYEIAYLTNLHKHTLYSIVVQAFNSAGAGPRSDEITVRTLNIQKSNTIVLEVLNTDIDSITLHWEIDDYSSSSSSSLSSSSTSSTSVTNANDFILHISEEGTAGKWLEKRLPGQLRRHVETNLKCGTKYLLYMTYASTGLPSELPSTATGEIITTRTKGTVAISPSFDEFLQVNDTAVTMNLDSWHDGGCPIQNFTIKYRQHRYKHWKNIGTIRYDRHHHNHNHLHQQQRSSIFTINNLEPDQIYILSVMAASTAGMTEAIYNFTTSNTSSTTMIFRLSPPDLASFEYQANQPFHNVTIMLPIIISVIVLVAVLTTLIAFMRKQELLRHERDCITQSSQNLHLRSSSIRSKDDLTLTTTTAEMIAYPMVDYHTLCSTPKMDNNNKKAQEVIAQQTTTTTAMQQPFDDIYNSKSSMFHPHSHHPTSTLMHYSPSINSKHAIICSENNNNNLRSTTHVTINNGIGIGNHHHIYAEPNGAIIGHPLLQASQQQQQQSQQQPPQSLSSSSSSTTYAQPRLIMANAHNNDNEQQTSTTMMMMMNVDSSTIVSQPGSINNNSNQNKNQSLMNDPFNCALLVNHNNNNNNANTHL</sequence>
<keyword evidence="5" id="KW-0130">Cell adhesion</keyword>
<dbReference type="GO" id="GO:0070593">
    <property type="term" value="P:dendrite self-avoidance"/>
    <property type="evidence" value="ECO:0007669"/>
    <property type="project" value="TreeGrafter"/>
</dbReference>
<feature type="domain" description="Ig-like" evidence="13">
    <location>
        <begin position="181"/>
        <end position="254"/>
    </location>
</feature>
<dbReference type="PANTHER" id="PTHR10075:SF100">
    <property type="entry name" value="FASCICLIN-2"/>
    <property type="match status" value="1"/>
</dbReference>
<dbReference type="PANTHER" id="PTHR10075">
    <property type="entry name" value="BASIGIN RELATED"/>
    <property type="match status" value="1"/>
</dbReference>
<dbReference type="InterPro" id="IPR007110">
    <property type="entry name" value="Ig-like_dom"/>
</dbReference>
<dbReference type="InterPro" id="IPR013151">
    <property type="entry name" value="Immunoglobulin_dom"/>
</dbReference>
<evidence type="ECO:0000256" key="10">
    <source>
        <dbReference type="SAM" id="MobiDB-lite"/>
    </source>
</evidence>
<dbReference type="Pfam" id="PF07679">
    <property type="entry name" value="I-set"/>
    <property type="match status" value="3"/>
</dbReference>
<evidence type="ECO:0000313" key="15">
    <source>
        <dbReference type="Proteomes" id="UP000515146"/>
    </source>
</evidence>
<dbReference type="OMA" id="GMTEAIY"/>
<keyword evidence="3 12" id="KW-0732">Signal</keyword>
<evidence type="ECO:0000256" key="12">
    <source>
        <dbReference type="SAM" id="SignalP"/>
    </source>
</evidence>
<dbReference type="Pfam" id="PF25059">
    <property type="entry name" value="FN3_DSCAM-DSCAML_C"/>
    <property type="match status" value="1"/>
</dbReference>
<protein>
    <submittedName>
        <fullName evidence="16">Down syndrome cell adhesion molecule-like protein Dscam2</fullName>
    </submittedName>
</protein>
<feature type="transmembrane region" description="Helical" evidence="11">
    <location>
        <begin position="1565"/>
        <end position="1587"/>
    </location>
</feature>
<feature type="domain" description="Ig-like" evidence="13">
    <location>
        <begin position="372"/>
        <end position="469"/>
    </location>
</feature>
<dbReference type="InterPro" id="IPR003598">
    <property type="entry name" value="Ig_sub2"/>
</dbReference>
<evidence type="ECO:0000256" key="7">
    <source>
        <dbReference type="ARBA" id="ARBA00023136"/>
    </source>
</evidence>
<dbReference type="Pfam" id="PF00047">
    <property type="entry name" value="ig"/>
    <property type="match status" value="1"/>
</dbReference>
<feature type="domain" description="Ig-like" evidence="13">
    <location>
        <begin position="271"/>
        <end position="365"/>
    </location>
</feature>
<dbReference type="SMART" id="SM00408">
    <property type="entry name" value="IGc2"/>
    <property type="match status" value="7"/>
</dbReference>
<comment type="subcellular location">
    <subcellularLocation>
        <location evidence="1">Membrane</location>
        <topology evidence="1">Single-pass membrane protein</topology>
    </subcellularLocation>
</comment>
<feature type="domain" description="Ig-like" evidence="13">
    <location>
        <begin position="60"/>
        <end position="157"/>
    </location>
</feature>
<dbReference type="PROSITE" id="PS50853">
    <property type="entry name" value="FN3"/>
    <property type="match status" value="2"/>
</dbReference>
<feature type="compositionally biased region" description="Low complexity" evidence="10">
    <location>
        <begin position="1752"/>
        <end position="1774"/>
    </location>
</feature>
<proteinExistence type="predicted"/>
<keyword evidence="2 11" id="KW-0812">Transmembrane</keyword>
<dbReference type="Proteomes" id="UP000515146">
    <property type="component" value="Unplaced"/>
</dbReference>
<evidence type="ECO:0000256" key="5">
    <source>
        <dbReference type="ARBA" id="ARBA00022889"/>
    </source>
</evidence>
<dbReference type="InterPro" id="IPR036116">
    <property type="entry name" value="FN3_sf"/>
</dbReference>
<evidence type="ECO:0000256" key="1">
    <source>
        <dbReference type="ARBA" id="ARBA00004167"/>
    </source>
</evidence>
<dbReference type="GO" id="GO:0007411">
    <property type="term" value="P:axon guidance"/>
    <property type="evidence" value="ECO:0007669"/>
    <property type="project" value="TreeGrafter"/>
</dbReference>
<dbReference type="GO" id="GO:0005886">
    <property type="term" value="C:plasma membrane"/>
    <property type="evidence" value="ECO:0007669"/>
    <property type="project" value="TreeGrafter"/>
</dbReference>
<dbReference type="CDD" id="cd00063">
    <property type="entry name" value="FN3"/>
    <property type="match status" value="3"/>
</dbReference>
<evidence type="ECO:0000256" key="11">
    <source>
        <dbReference type="SAM" id="Phobius"/>
    </source>
</evidence>
<dbReference type="SUPFAM" id="SSF49265">
    <property type="entry name" value="Fibronectin type III"/>
    <property type="match status" value="2"/>
</dbReference>
<feature type="domain" description="Ig-like" evidence="13">
    <location>
        <begin position="473"/>
        <end position="556"/>
    </location>
</feature>
<dbReference type="OrthoDB" id="5982258at2759"/>
<keyword evidence="8" id="KW-1015">Disulfide bond</keyword>
<keyword evidence="7 11" id="KW-0472">Membrane</keyword>
<dbReference type="InterPro" id="IPR056754">
    <property type="entry name" value="DSCAM/DSCAML_C"/>
</dbReference>
<evidence type="ECO:0000256" key="8">
    <source>
        <dbReference type="ARBA" id="ARBA00023157"/>
    </source>
</evidence>
<accession>A0A6P6Y2Q6</accession>
<keyword evidence="4" id="KW-0677">Repeat</keyword>
<dbReference type="GO" id="GO:0007156">
    <property type="term" value="P:homophilic cell adhesion via plasma membrane adhesion molecules"/>
    <property type="evidence" value="ECO:0007669"/>
    <property type="project" value="TreeGrafter"/>
</dbReference>
<dbReference type="FunFam" id="2.60.40.10:FF:000104">
    <property type="entry name" value="Down syndrome cell adhesion molecule b"/>
    <property type="match status" value="1"/>
</dbReference>
<dbReference type="InParanoid" id="A0A6P6Y2Q6"/>
<evidence type="ECO:0000256" key="4">
    <source>
        <dbReference type="ARBA" id="ARBA00022737"/>
    </source>
</evidence>
<keyword evidence="9" id="KW-0393">Immunoglobulin domain</keyword>
<dbReference type="InterPro" id="IPR013098">
    <property type="entry name" value="Ig_I-set"/>
</dbReference>
<dbReference type="Gene3D" id="2.60.40.10">
    <property type="entry name" value="Immunoglobulins"/>
    <property type="match status" value="12"/>
</dbReference>